<feature type="compositionally biased region" description="Polar residues" evidence="1">
    <location>
        <begin position="666"/>
        <end position="686"/>
    </location>
</feature>
<dbReference type="OrthoDB" id="3937441at2759"/>
<feature type="compositionally biased region" description="Basic and acidic residues" evidence="1">
    <location>
        <begin position="318"/>
        <end position="452"/>
    </location>
</feature>
<feature type="compositionally biased region" description="Low complexity" evidence="1">
    <location>
        <begin position="190"/>
        <end position="205"/>
    </location>
</feature>
<organism evidence="2 3">
    <name type="scientific">Massarina eburnea CBS 473.64</name>
    <dbReference type="NCBI Taxonomy" id="1395130"/>
    <lineage>
        <taxon>Eukaryota</taxon>
        <taxon>Fungi</taxon>
        <taxon>Dikarya</taxon>
        <taxon>Ascomycota</taxon>
        <taxon>Pezizomycotina</taxon>
        <taxon>Dothideomycetes</taxon>
        <taxon>Pleosporomycetidae</taxon>
        <taxon>Pleosporales</taxon>
        <taxon>Massarineae</taxon>
        <taxon>Massarinaceae</taxon>
        <taxon>Massarina</taxon>
    </lineage>
</organism>
<keyword evidence="3" id="KW-1185">Reference proteome</keyword>
<dbReference type="AlphaFoldDB" id="A0A6A6RNX6"/>
<feature type="compositionally biased region" description="Polar residues" evidence="1">
    <location>
        <begin position="284"/>
        <end position="296"/>
    </location>
</feature>
<feature type="compositionally biased region" description="Low complexity" evidence="1">
    <location>
        <begin position="247"/>
        <end position="259"/>
    </location>
</feature>
<reference evidence="2" key="1">
    <citation type="journal article" date="2020" name="Stud. Mycol.">
        <title>101 Dothideomycetes genomes: a test case for predicting lifestyles and emergence of pathogens.</title>
        <authorList>
            <person name="Haridas S."/>
            <person name="Albert R."/>
            <person name="Binder M."/>
            <person name="Bloem J."/>
            <person name="Labutti K."/>
            <person name="Salamov A."/>
            <person name="Andreopoulos B."/>
            <person name="Baker S."/>
            <person name="Barry K."/>
            <person name="Bills G."/>
            <person name="Bluhm B."/>
            <person name="Cannon C."/>
            <person name="Castanera R."/>
            <person name="Culley D."/>
            <person name="Daum C."/>
            <person name="Ezra D."/>
            <person name="Gonzalez J."/>
            <person name="Henrissat B."/>
            <person name="Kuo A."/>
            <person name="Liang C."/>
            <person name="Lipzen A."/>
            <person name="Lutzoni F."/>
            <person name="Magnuson J."/>
            <person name="Mondo S."/>
            <person name="Nolan M."/>
            <person name="Ohm R."/>
            <person name="Pangilinan J."/>
            <person name="Park H.-J."/>
            <person name="Ramirez L."/>
            <person name="Alfaro M."/>
            <person name="Sun H."/>
            <person name="Tritt A."/>
            <person name="Yoshinaga Y."/>
            <person name="Zwiers L.-H."/>
            <person name="Turgeon B."/>
            <person name="Goodwin S."/>
            <person name="Spatafora J."/>
            <person name="Crous P."/>
            <person name="Grigoriev I."/>
        </authorList>
    </citation>
    <scope>NUCLEOTIDE SEQUENCE</scope>
    <source>
        <strain evidence="2">CBS 473.64</strain>
    </source>
</reference>
<dbReference type="Proteomes" id="UP000799753">
    <property type="component" value="Unassembled WGS sequence"/>
</dbReference>
<feature type="region of interest" description="Disordered" evidence="1">
    <location>
        <begin position="1"/>
        <end position="777"/>
    </location>
</feature>
<protein>
    <submittedName>
        <fullName evidence="2">Uncharacterized protein</fullName>
    </submittedName>
</protein>
<evidence type="ECO:0000313" key="3">
    <source>
        <dbReference type="Proteomes" id="UP000799753"/>
    </source>
</evidence>
<feature type="compositionally biased region" description="Low complexity" evidence="1">
    <location>
        <begin position="621"/>
        <end position="631"/>
    </location>
</feature>
<name>A0A6A6RNX6_9PLEO</name>
<evidence type="ECO:0000256" key="1">
    <source>
        <dbReference type="SAM" id="MobiDB-lite"/>
    </source>
</evidence>
<accession>A0A6A6RNX6</accession>
<feature type="compositionally biased region" description="Basic and acidic residues" evidence="1">
    <location>
        <begin position="478"/>
        <end position="523"/>
    </location>
</feature>
<feature type="compositionally biased region" description="Polar residues" evidence="1">
    <location>
        <begin position="701"/>
        <end position="711"/>
    </location>
</feature>
<evidence type="ECO:0000313" key="2">
    <source>
        <dbReference type="EMBL" id="KAF2636865.1"/>
    </source>
</evidence>
<sequence>MCRVEETIIISPDGRRRKEEETISCEKGARRRGKLCSNVTRRTTEYYTNPPSTASRDDASSPASNGPFTPPTAGAGGYRTEERKPVSILRRPSTRDGQQRAVRPEIIIDYDKDKNKKYPQFHLATPKPDKRSSLGASSINSNEGGLDSPGSDASYTIRTGFPEAPIAPPDAFSQPRGYTTRDVVPQSHRNSVSNSSQAGSSQVPSLTSEPDSPTERRFARYPPPLVHNPAPAAAPSPNVSRGQPVPTTTTSSRSNYRTTIVEPRSLRDALGFDGVAPHDYNNDFVGSTASSNSSTRAVAPEITDRADDRERRRRDAKRRQEDENRRQAEAKAKEENRRLAEAKKRQEEESRRLAEVKAKEENLRLAEEKRRKEEEDHRQTDDRIKQEEVKQVRFELGRAEDRAAQRAEARLAESEKQRAQVREEAREEAARRRKQAEPEKRATKKPEREKTKPPTNDFNKPRRSNSTTRRPSITMNQADRDERARLLEDERAQQAREREAADRRDFEEQLAERDAASRERQDSNDYYNPRAADRVVTNNGPGIGGRRQSMSRRNSVAGNAPPVGVARPNGNRHGVSIIQDTPPAQSPLTSTFPQQYSMRPPTSQVKNPPPVSYPSSYGNTPSARPPSARHSSYNENSFVASMRAANPSQDNPFAAPSNRPIHPSIPSHNGHNPFSSPGPTLHSPVSATHDPWDSRELRANLPQSAGHTRNAMQMAGEQIINRSGDRPQGRARQATHNMERAMGFEEDYDSGSDEQSQPRQRVRRQSTLGQGKGKRRT</sequence>
<feature type="compositionally biased region" description="Polar residues" evidence="1">
    <location>
        <begin position="134"/>
        <end position="143"/>
    </location>
</feature>
<proteinExistence type="predicted"/>
<gene>
    <name evidence="2" type="ORF">P280DRAFT_472746</name>
</gene>
<dbReference type="EMBL" id="MU006796">
    <property type="protein sequence ID" value="KAF2636865.1"/>
    <property type="molecule type" value="Genomic_DNA"/>
</dbReference>
<feature type="compositionally biased region" description="Polar residues" evidence="1">
    <location>
        <begin position="37"/>
        <end position="54"/>
    </location>
</feature>
<feature type="compositionally biased region" description="Polar residues" evidence="1">
    <location>
        <begin position="578"/>
        <end position="606"/>
    </location>
</feature>